<accession>A0ABR2YG75</accession>
<dbReference type="EMBL" id="JALJOT010000012">
    <property type="protein sequence ID" value="KAK9904819.1"/>
    <property type="molecule type" value="Genomic_DNA"/>
</dbReference>
<comment type="caution">
    <text evidence="1">The sequence shown here is derived from an EMBL/GenBank/DDBJ whole genome shotgun (WGS) entry which is preliminary data.</text>
</comment>
<keyword evidence="2" id="KW-1185">Reference proteome</keyword>
<name>A0ABR2YG75_9CHLO</name>
<protein>
    <submittedName>
        <fullName evidence="1">Uncharacterized protein</fullName>
    </submittedName>
</protein>
<evidence type="ECO:0000313" key="1">
    <source>
        <dbReference type="EMBL" id="KAK9904819.1"/>
    </source>
</evidence>
<reference evidence="1 2" key="1">
    <citation type="journal article" date="2024" name="Nat. Commun.">
        <title>Phylogenomics reveals the evolutionary origins of lichenization in chlorophyte algae.</title>
        <authorList>
            <person name="Puginier C."/>
            <person name="Libourel C."/>
            <person name="Otte J."/>
            <person name="Skaloud P."/>
            <person name="Haon M."/>
            <person name="Grisel S."/>
            <person name="Petersen M."/>
            <person name="Berrin J.G."/>
            <person name="Delaux P.M."/>
            <person name="Dal Grande F."/>
            <person name="Keller J."/>
        </authorList>
    </citation>
    <scope>NUCLEOTIDE SEQUENCE [LARGE SCALE GENOMIC DNA]</scope>
    <source>
        <strain evidence="1 2">SAG 216-7</strain>
    </source>
</reference>
<gene>
    <name evidence="1" type="ORF">WJX75_003114</name>
</gene>
<organism evidence="1 2">
    <name type="scientific">Coccomyxa subellipsoidea</name>
    <dbReference type="NCBI Taxonomy" id="248742"/>
    <lineage>
        <taxon>Eukaryota</taxon>
        <taxon>Viridiplantae</taxon>
        <taxon>Chlorophyta</taxon>
        <taxon>core chlorophytes</taxon>
        <taxon>Trebouxiophyceae</taxon>
        <taxon>Trebouxiophyceae incertae sedis</taxon>
        <taxon>Coccomyxaceae</taxon>
        <taxon>Coccomyxa</taxon>
    </lineage>
</organism>
<evidence type="ECO:0000313" key="2">
    <source>
        <dbReference type="Proteomes" id="UP001491310"/>
    </source>
</evidence>
<dbReference type="Proteomes" id="UP001491310">
    <property type="component" value="Unassembled WGS sequence"/>
</dbReference>
<sequence length="304" mass="33841">MAEANELCDLREFAKDLGSLERSLLERFLSESPLCVASDKVGQIDRAQLPSPEKLIKNVKHFLGYHMIKQFDVLNFLEDTGTYIEGMEDTDDEPDVIERKWLRPVFEAAPTVVHRLLTWLSEKGVYKSEDLKIALGVAEMSIDELPCCALLSQYLPGPRHSAYELCHADTAFPMGSGMVATTLQARYQDTCPSLNYWGLAASACRDTMKVKEEHSKRMHATRIGEGGRISFATCLQGSSASQESEGDVVIQFDAPIAALFRVGMIVTAIFQQLSNGSTSRWELSSPGYVWPSWHCEKGCMSSRS</sequence>
<proteinExistence type="predicted"/>